<dbReference type="KEGG" id="snep:Enr13x_70130"/>
<accession>A0A518I237</accession>
<dbReference type="Proteomes" id="UP000319004">
    <property type="component" value="Chromosome"/>
</dbReference>
<dbReference type="Gene3D" id="2.130.10.10">
    <property type="entry name" value="YVTN repeat-like/Quinoprotein amine dehydrogenase"/>
    <property type="match status" value="3"/>
</dbReference>
<keyword evidence="2" id="KW-1185">Reference proteome</keyword>
<gene>
    <name evidence="1" type="ORF">Enr13x_70130</name>
</gene>
<dbReference type="InterPro" id="IPR011047">
    <property type="entry name" value="Quinoprotein_ADH-like_sf"/>
</dbReference>
<reference evidence="1 2" key="1">
    <citation type="submission" date="2019-03" db="EMBL/GenBank/DDBJ databases">
        <title>Deep-cultivation of Planctomycetes and their phenomic and genomic characterization uncovers novel biology.</title>
        <authorList>
            <person name="Wiegand S."/>
            <person name="Jogler M."/>
            <person name="Boedeker C."/>
            <person name="Pinto D."/>
            <person name="Vollmers J."/>
            <person name="Rivas-Marin E."/>
            <person name="Kohn T."/>
            <person name="Peeters S.H."/>
            <person name="Heuer A."/>
            <person name="Rast P."/>
            <person name="Oberbeckmann S."/>
            <person name="Bunk B."/>
            <person name="Jeske O."/>
            <person name="Meyerdierks A."/>
            <person name="Storesund J.E."/>
            <person name="Kallscheuer N."/>
            <person name="Luecker S."/>
            <person name="Lage O.M."/>
            <person name="Pohl T."/>
            <person name="Merkel B.J."/>
            <person name="Hornburger P."/>
            <person name="Mueller R.-W."/>
            <person name="Bruemmer F."/>
            <person name="Labrenz M."/>
            <person name="Spormann A.M."/>
            <person name="Op den Camp H."/>
            <person name="Overmann J."/>
            <person name="Amann R."/>
            <person name="Jetten M.S.M."/>
            <person name="Mascher T."/>
            <person name="Medema M.H."/>
            <person name="Devos D.P."/>
            <person name="Kaster A.-K."/>
            <person name="Ovreas L."/>
            <person name="Rohde M."/>
            <person name="Galperin M.Y."/>
            <person name="Jogler C."/>
        </authorList>
    </citation>
    <scope>NUCLEOTIDE SEQUENCE [LARGE SCALE GENOMIC DNA]</scope>
    <source>
        <strain evidence="1 2">Enr13</strain>
    </source>
</reference>
<proteinExistence type="predicted"/>
<dbReference type="SMART" id="SM00320">
    <property type="entry name" value="WD40"/>
    <property type="match status" value="4"/>
</dbReference>
<dbReference type="InterPro" id="IPR015943">
    <property type="entry name" value="WD40/YVTN_repeat-like_dom_sf"/>
</dbReference>
<protein>
    <submittedName>
        <fullName evidence="1">Uncharacterized protein</fullName>
    </submittedName>
</protein>
<dbReference type="InterPro" id="IPR001680">
    <property type="entry name" value="WD40_rpt"/>
</dbReference>
<dbReference type="SUPFAM" id="SSF50998">
    <property type="entry name" value="Quinoprotein alcohol dehydrogenase-like"/>
    <property type="match status" value="2"/>
</dbReference>
<dbReference type="PANTHER" id="PTHR19879:SF9">
    <property type="entry name" value="TRANSCRIPTION INITIATION FACTOR TFIID SUBUNIT 5"/>
    <property type="match status" value="1"/>
</dbReference>
<dbReference type="Pfam" id="PF00400">
    <property type="entry name" value="WD40"/>
    <property type="match status" value="1"/>
</dbReference>
<sequence>MSRTAKLLIVLVSLLVAFPFAYPLCRSYFRGDVATMRPDAVATNRVTPAGPARGNPPVADSPLAVPLPDRPKPDLVVPSMEVSQSGGQQNWRLNLQAPGAELKAFRLLLAARGRSSVHPNKPILASPRGRNVQLWDMETATLMETRRIDPSADDTFFTSATYSPDGQLLAFGSPYGPMKLLRIADDSLVPIPTDRSINADRIAFHPDGQRFVAVGERTPEGRNIPNAHWIDLRSEQSHPLVSDDVKVVDANVSDDGAFIAIAETQAISIYETSSLQQRVRFPLTEQPTLVAPSPDGDWILGLTDGTVRTWSAQTGQFVENRNLQTGPRRVIALDRFDDSNRFCVLTGEEEILIWDRDTGSTRVIGHHETAHGISALDGQKGVVTVGFNNGTRLWHLPSQDAIASRPGPESSADSVLAWSLVTASSDGSRIAAVGQYVHVWNVSDGKCITAFEPGTRSIHDVHLSPDGSLIALVGQGLTTEVWSVNDGRPLAHYADPAGKSRWPTNIDRRSRCVRFSEDGRQLLVAEQDALRIYDVRSRERVVELAEVAPRTGTVRISMIQAIDIDERSGRIALAQTNRIVIWDPEDERALKTVQTRGSLDSEHPGVFFSADGKRIVAGHFSRVVVYDVDSGRVIDELRSHWVHGRVGDDWLVSDRGGQLSRWSPATEFVPAYERKQRGENLNPLMKVRGQLKDIALTGDRQMVLIDQDEKPLLYRR</sequence>
<evidence type="ECO:0000313" key="1">
    <source>
        <dbReference type="EMBL" id="QDV47104.1"/>
    </source>
</evidence>
<evidence type="ECO:0000313" key="2">
    <source>
        <dbReference type="Proteomes" id="UP000319004"/>
    </source>
</evidence>
<dbReference type="OrthoDB" id="222212at2"/>
<organism evidence="1 2">
    <name type="scientific">Stieleria neptunia</name>
    <dbReference type="NCBI Taxonomy" id="2527979"/>
    <lineage>
        <taxon>Bacteria</taxon>
        <taxon>Pseudomonadati</taxon>
        <taxon>Planctomycetota</taxon>
        <taxon>Planctomycetia</taxon>
        <taxon>Pirellulales</taxon>
        <taxon>Pirellulaceae</taxon>
        <taxon>Stieleria</taxon>
    </lineage>
</organism>
<dbReference type="EMBL" id="CP037423">
    <property type="protein sequence ID" value="QDV47104.1"/>
    <property type="molecule type" value="Genomic_DNA"/>
</dbReference>
<dbReference type="PANTHER" id="PTHR19879">
    <property type="entry name" value="TRANSCRIPTION INITIATION FACTOR TFIID"/>
    <property type="match status" value="1"/>
</dbReference>
<name>A0A518I237_9BACT</name>
<dbReference type="AlphaFoldDB" id="A0A518I237"/>